<feature type="signal peptide" evidence="1">
    <location>
        <begin position="1"/>
        <end position="31"/>
    </location>
</feature>
<reference evidence="2 3" key="1">
    <citation type="journal article" date="2019" name="Int. J. Syst. Evol. Microbiol.">
        <title>The Global Catalogue of Microorganisms (GCM) 10K type strain sequencing project: providing services to taxonomists for standard genome sequencing and annotation.</title>
        <authorList>
            <consortium name="The Broad Institute Genomics Platform"/>
            <consortium name="The Broad Institute Genome Sequencing Center for Infectious Disease"/>
            <person name="Wu L."/>
            <person name="Ma J."/>
        </authorList>
    </citation>
    <scope>NUCLEOTIDE SEQUENCE [LARGE SCALE GENOMIC DNA]</scope>
    <source>
        <strain evidence="2 3">JCM 16014</strain>
    </source>
</reference>
<feature type="chain" id="PRO_5047198890" evidence="1">
    <location>
        <begin position="32"/>
        <end position="216"/>
    </location>
</feature>
<dbReference type="RefSeq" id="WP_344665386.1">
    <property type="nucleotide sequence ID" value="NZ_BAAAQN010000009.1"/>
</dbReference>
<comment type="caution">
    <text evidence="2">The sequence shown here is derived from an EMBL/GenBank/DDBJ whole genome shotgun (WGS) entry which is preliminary data.</text>
</comment>
<organism evidence="2 3">
    <name type="scientific">Catenulispora yoronensis</name>
    <dbReference type="NCBI Taxonomy" id="450799"/>
    <lineage>
        <taxon>Bacteria</taxon>
        <taxon>Bacillati</taxon>
        <taxon>Actinomycetota</taxon>
        <taxon>Actinomycetes</taxon>
        <taxon>Catenulisporales</taxon>
        <taxon>Catenulisporaceae</taxon>
        <taxon>Catenulispora</taxon>
    </lineage>
</organism>
<dbReference type="Proteomes" id="UP001500751">
    <property type="component" value="Unassembled WGS sequence"/>
</dbReference>
<keyword evidence="1" id="KW-0732">Signal</keyword>
<accession>A0ABN2TWC5</accession>
<keyword evidence="3" id="KW-1185">Reference proteome</keyword>
<gene>
    <name evidence="2" type="ORF">GCM10009839_21610</name>
</gene>
<dbReference type="EMBL" id="BAAAQN010000009">
    <property type="protein sequence ID" value="GAA2023641.1"/>
    <property type="molecule type" value="Genomic_DNA"/>
</dbReference>
<evidence type="ECO:0000256" key="1">
    <source>
        <dbReference type="SAM" id="SignalP"/>
    </source>
</evidence>
<sequence length="216" mass="23220">MKHGKRVLAKGMIPLLLGVASVVPLQQAVNAAPVHSAAADSGDAAKAARGLELARQLAAAKDPAATYAGLNSADRDATDYVTKPAKTVTLVQTSGKPAAAAVQPDFAGCWDDYAKWEEDSVYGNALFTWWLGSEVCVSGGSVYSVRIYDAGAETDTPTWAQNGNPVLSKKNVYWEGRALENIDMRQFFQDYHYCAQNRQNADGNHYLNSSNCNIDS</sequence>
<proteinExistence type="predicted"/>
<evidence type="ECO:0000313" key="2">
    <source>
        <dbReference type="EMBL" id="GAA2023641.1"/>
    </source>
</evidence>
<evidence type="ECO:0000313" key="3">
    <source>
        <dbReference type="Proteomes" id="UP001500751"/>
    </source>
</evidence>
<protein>
    <submittedName>
        <fullName evidence="2">Uncharacterized protein</fullName>
    </submittedName>
</protein>
<name>A0ABN2TWC5_9ACTN</name>